<keyword evidence="1" id="KW-1133">Transmembrane helix</keyword>
<keyword evidence="3" id="KW-1185">Reference proteome</keyword>
<protein>
    <submittedName>
        <fullName evidence="2">DUF1294 domain-containing protein</fullName>
    </submittedName>
</protein>
<sequence length="97" mass="11252">MQKVILFYFLFINLLAFLIYGYDKFIASKTKARRISERELHTFSIIGGFLGATLAMAIFHHKISKSSFLIKHIIILFLWIAGILCYFTQVDELNFLG</sequence>
<feature type="transmembrane region" description="Helical" evidence="1">
    <location>
        <begin position="6"/>
        <end position="22"/>
    </location>
</feature>
<dbReference type="PIRSF" id="PIRSF002599">
    <property type="entry name" value="Cold_shock_A"/>
    <property type="match status" value="1"/>
</dbReference>
<gene>
    <name evidence="2" type="ORF">FM071_07300</name>
</gene>
<keyword evidence="1" id="KW-0812">Transmembrane</keyword>
<dbReference type="GO" id="GO:0003676">
    <property type="term" value="F:nucleic acid binding"/>
    <property type="evidence" value="ECO:0007669"/>
    <property type="project" value="InterPro"/>
</dbReference>
<dbReference type="InterPro" id="IPR010718">
    <property type="entry name" value="DUF1294"/>
</dbReference>
<keyword evidence="1" id="KW-0472">Membrane</keyword>
<dbReference type="KEGG" id="spal:FM071_07300"/>
<evidence type="ECO:0000256" key="1">
    <source>
        <dbReference type="SAM" id="Phobius"/>
    </source>
</evidence>
<name>A0A7M1B8S2_9BACT</name>
<feature type="transmembrane region" description="Helical" evidence="1">
    <location>
        <begin position="43"/>
        <end position="63"/>
    </location>
</feature>
<reference evidence="2 3" key="1">
    <citation type="submission" date="2019-07" db="EMBL/GenBank/DDBJ databases">
        <title>Sulfurimonas paralvinellae sp. nov., a novel mesophilic, hydrogen- and sulfur-oxidizing chemolithoautotroph within the Epsilonproteo- bacteria isolated from a deep-sea hydrothermal vent polychaete nest, reclassification of Thiomicrospira denitrificans as Sulfurimonas denitrificans comb. nov. and emended description of the genus Sulfurimonas.</title>
        <authorList>
            <person name="Wang S."/>
            <person name="Jiang L."/>
            <person name="Shao Z."/>
        </authorList>
    </citation>
    <scope>NUCLEOTIDE SEQUENCE [LARGE SCALE GENOMIC DNA]</scope>
    <source>
        <strain evidence="2 3">GO25</strain>
    </source>
</reference>
<dbReference type="RefSeq" id="WP_193110252.1">
    <property type="nucleotide sequence ID" value="NZ_CP041406.1"/>
</dbReference>
<evidence type="ECO:0000313" key="2">
    <source>
        <dbReference type="EMBL" id="QOP46104.1"/>
    </source>
</evidence>
<proteinExistence type="predicted"/>
<feature type="transmembrane region" description="Helical" evidence="1">
    <location>
        <begin position="69"/>
        <end position="87"/>
    </location>
</feature>
<dbReference type="EMBL" id="CP041406">
    <property type="protein sequence ID" value="QOP46104.1"/>
    <property type="molecule type" value="Genomic_DNA"/>
</dbReference>
<organism evidence="2 3">
    <name type="scientific">Sulfurimonas paralvinellae</name>
    <dbReference type="NCBI Taxonomy" id="317658"/>
    <lineage>
        <taxon>Bacteria</taxon>
        <taxon>Pseudomonadati</taxon>
        <taxon>Campylobacterota</taxon>
        <taxon>Epsilonproteobacteria</taxon>
        <taxon>Campylobacterales</taxon>
        <taxon>Sulfurimonadaceae</taxon>
        <taxon>Sulfurimonas</taxon>
    </lineage>
</organism>
<dbReference type="AlphaFoldDB" id="A0A7M1B8S2"/>
<evidence type="ECO:0000313" key="3">
    <source>
        <dbReference type="Proteomes" id="UP000593580"/>
    </source>
</evidence>
<accession>A0A7M1B8S2</accession>
<dbReference type="Pfam" id="PF06961">
    <property type="entry name" value="DUF1294"/>
    <property type="match status" value="1"/>
</dbReference>
<dbReference type="InterPro" id="IPR012156">
    <property type="entry name" value="Cold_shock_CspA"/>
</dbReference>
<dbReference type="Proteomes" id="UP000593580">
    <property type="component" value="Chromosome"/>
</dbReference>